<gene>
    <name evidence="2" type="ORF">HDIA_3795</name>
</gene>
<dbReference type="KEGG" id="hdi:HDIA_3795"/>
<protein>
    <submittedName>
        <fullName evidence="2">Putative enzyme related to lactoylglutathione lyase</fullName>
    </submittedName>
</protein>
<dbReference type="SUPFAM" id="SSF54593">
    <property type="entry name" value="Glyoxalase/Bleomycin resistance protein/Dihydroxybiphenyl dioxygenase"/>
    <property type="match status" value="1"/>
</dbReference>
<sequence>MPTPAQNYRPGAMSPATPHLICRNAAAAIDFYVKAFGAQEMGRLNAPDGTIMNAMIAIEGGSIMLVDENLDYGMKGPETLGGSPVSVHVFVPDVDAFAAKAEAAGATITMPVGDQFWGDRFCMMRDPFGHHWSFATHKLDMTPGELLEASKAPFGEGMCAGEKV</sequence>
<reference evidence="3" key="1">
    <citation type="submission" date="2017-09" db="EMBL/GenBank/DDBJ databases">
        <title>Genome sequence of Nannocystis excedens DSM 71.</title>
        <authorList>
            <person name="Blom J."/>
        </authorList>
    </citation>
    <scope>NUCLEOTIDE SEQUENCE [LARGE SCALE GENOMIC DNA]</scope>
    <source>
        <strain evidence="3">type strain: E19</strain>
    </source>
</reference>
<accession>A0A2C9DAP6</accession>
<dbReference type="OrthoDB" id="9795306at2"/>
<dbReference type="EMBL" id="LT960614">
    <property type="protein sequence ID" value="SON57336.1"/>
    <property type="molecule type" value="Genomic_DNA"/>
</dbReference>
<keyword evidence="3" id="KW-1185">Reference proteome</keyword>
<dbReference type="PANTHER" id="PTHR34109:SF1">
    <property type="entry name" value="VOC DOMAIN-CONTAINING PROTEIN"/>
    <property type="match status" value="1"/>
</dbReference>
<name>A0A2C9DAP6_9HYPH</name>
<dbReference type="GO" id="GO:0016829">
    <property type="term" value="F:lyase activity"/>
    <property type="evidence" value="ECO:0007669"/>
    <property type="project" value="UniProtKB-KW"/>
</dbReference>
<feature type="domain" description="VOC" evidence="1">
    <location>
        <begin position="14"/>
        <end position="137"/>
    </location>
</feature>
<dbReference type="CDD" id="cd07246">
    <property type="entry name" value="VOC_like"/>
    <property type="match status" value="1"/>
</dbReference>
<dbReference type="Gene3D" id="3.30.720.120">
    <property type="match status" value="1"/>
</dbReference>
<dbReference type="PANTHER" id="PTHR34109">
    <property type="entry name" value="BNAUNNG04460D PROTEIN-RELATED"/>
    <property type="match status" value="1"/>
</dbReference>
<evidence type="ECO:0000259" key="1">
    <source>
        <dbReference type="PROSITE" id="PS51819"/>
    </source>
</evidence>
<dbReference type="InterPro" id="IPR004360">
    <property type="entry name" value="Glyas_Fos-R_dOase_dom"/>
</dbReference>
<dbReference type="AlphaFoldDB" id="A0A2C9DAP6"/>
<evidence type="ECO:0000313" key="2">
    <source>
        <dbReference type="EMBL" id="SON57336.1"/>
    </source>
</evidence>
<dbReference type="Pfam" id="PF00903">
    <property type="entry name" value="Glyoxalase"/>
    <property type="match status" value="1"/>
</dbReference>
<keyword evidence="2" id="KW-0456">Lyase</keyword>
<dbReference type="Gene3D" id="3.30.720.110">
    <property type="match status" value="1"/>
</dbReference>
<dbReference type="PROSITE" id="PS51819">
    <property type="entry name" value="VOC"/>
    <property type="match status" value="1"/>
</dbReference>
<proteinExistence type="predicted"/>
<organism evidence="2 3">
    <name type="scientific">Hartmannibacter diazotrophicus</name>
    <dbReference type="NCBI Taxonomy" id="1482074"/>
    <lineage>
        <taxon>Bacteria</taxon>
        <taxon>Pseudomonadati</taxon>
        <taxon>Pseudomonadota</taxon>
        <taxon>Alphaproteobacteria</taxon>
        <taxon>Hyphomicrobiales</taxon>
        <taxon>Pleomorphomonadaceae</taxon>
        <taxon>Hartmannibacter</taxon>
    </lineage>
</organism>
<evidence type="ECO:0000313" key="3">
    <source>
        <dbReference type="Proteomes" id="UP000223606"/>
    </source>
</evidence>
<dbReference type="Proteomes" id="UP000223606">
    <property type="component" value="Chromosome 1"/>
</dbReference>
<dbReference type="InterPro" id="IPR029068">
    <property type="entry name" value="Glyas_Bleomycin-R_OHBP_Dase"/>
</dbReference>
<dbReference type="InterPro" id="IPR037523">
    <property type="entry name" value="VOC_core"/>
</dbReference>
<dbReference type="RefSeq" id="WP_099557610.1">
    <property type="nucleotide sequence ID" value="NZ_LT960614.1"/>
</dbReference>